<accession>A0A9D2WRN8</accession>
<keyword evidence="3" id="KW-1185">Reference proteome</keyword>
<sequence length="153" mass="17041">MNRSILNFGEVFPLIIMLVLGKQNPEPWMRRLIDLIDSIQHTVIDMQKGIEMMQTAVYQLVIAPNNNLPQEPSESELDINLPLEKQLPLEQTLKPNYKKPDLIYPEQPLDNNSAQGSATPGDLDSPPSTGINKIISSIEITQPPAVLPAGVRH</sequence>
<comment type="caution">
    <text evidence="2">The sequence shown here is derived from an EMBL/GenBank/DDBJ whole genome shotgun (WGS) entry which is preliminary data.</text>
</comment>
<dbReference type="RefSeq" id="WP_161821012.1">
    <property type="nucleotide sequence ID" value="NZ_LSRS01000002.1"/>
</dbReference>
<dbReference type="AlphaFoldDB" id="A0A9D2WRN8"/>
<evidence type="ECO:0000313" key="2">
    <source>
        <dbReference type="EMBL" id="KAF1085848.1"/>
    </source>
</evidence>
<name>A0A9D2WRN8_9FIRM</name>
<organism evidence="2 3">
    <name type="scientific">Sporotomaculum syntrophicum</name>
    <dbReference type="NCBI Taxonomy" id="182264"/>
    <lineage>
        <taxon>Bacteria</taxon>
        <taxon>Bacillati</taxon>
        <taxon>Bacillota</taxon>
        <taxon>Clostridia</taxon>
        <taxon>Eubacteriales</taxon>
        <taxon>Desulfallaceae</taxon>
        <taxon>Sporotomaculum</taxon>
    </lineage>
</organism>
<protein>
    <submittedName>
        <fullName evidence="2">Uncharacterized protein</fullName>
    </submittedName>
</protein>
<proteinExistence type="predicted"/>
<feature type="region of interest" description="Disordered" evidence="1">
    <location>
        <begin position="99"/>
        <end position="133"/>
    </location>
</feature>
<dbReference type="OrthoDB" id="1809164at2"/>
<reference evidence="2" key="1">
    <citation type="submission" date="2016-02" db="EMBL/GenBank/DDBJ databases">
        <title>Draft Genome Sequence of Sporotomaculum syntrophicum Strain FB, a Syntrophic Benzoate Degrader.</title>
        <authorList>
            <person name="Nobu M.K."/>
            <person name="Narihiro T."/>
            <person name="Qiu Y.-L."/>
            <person name="Ohashi A."/>
            <person name="Liu W.-T."/>
            <person name="Yuji S."/>
        </authorList>
    </citation>
    <scope>NUCLEOTIDE SEQUENCE</scope>
    <source>
        <strain evidence="2">FB</strain>
    </source>
</reference>
<evidence type="ECO:0000256" key="1">
    <source>
        <dbReference type="SAM" id="MobiDB-lite"/>
    </source>
</evidence>
<evidence type="ECO:0000313" key="3">
    <source>
        <dbReference type="Proteomes" id="UP000798488"/>
    </source>
</evidence>
<feature type="compositionally biased region" description="Polar residues" evidence="1">
    <location>
        <begin position="109"/>
        <end position="118"/>
    </location>
</feature>
<gene>
    <name evidence="2" type="ORF">SPSYN_00577</name>
</gene>
<dbReference type="Proteomes" id="UP000798488">
    <property type="component" value="Unassembled WGS sequence"/>
</dbReference>
<dbReference type="EMBL" id="LSRS01000002">
    <property type="protein sequence ID" value="KAF1085848.1"/>
    <property type="molecule type" value="Genomic_DNA"/>
</dbReference>